<reference evidence="1 2" key="1">
    <citation type="submission" date="2019-05" db="EMBL/GenBank/DDBJ databases">
        <title>Emergence of the Ug99 lineage of the wheat stem rust pathogen through somatic hybridization.</title>
        <authorList>
            <person name="Li F."/>
            <person name="Upadhyaya N.M."/>
            <person name="Sperschneider J."/>
            <person name="Matny O."/>
            <person name="Nguyen-Phuc H."/>
            <person name="Mago R."/>
            <person name="Raley C."/>
            <person name="Miller M.E."/>
            <person name="Silverstein K.A.T."/>
            <person name="Henningsen E."/>
            <person name="Hirsch C.D."/>
            <person name="Visser B."/>
            <person name="Pretorius Z.A."/>
            <person name="Steffenson B.J."/>
            <person name="Schwessinger B."/>
            <person name="Dodds P.N."/>
            <person name="Figueroa M."/>
        </authorList>
    </citation>
    <scope>NUCLEOTIDE SEQUENCE [LARGE SCALE GENOMIC DNA]</scope>
    <source>
        <strain evidence="1 2">Ug99</strain>
    </source>
</reference>
<protein>
    <submittedName>
        <fullName evidence="1">Uncharacterized protein</fullName>
    </submittedName>
</protein>
<dbReference type="AlphaFoldDB" id="A0A5B0LUG8"/>
<sequence length="86" mass="9876">MDKNYKKLPPPNRPPNPLASLIRSAFWFSDISLEWTPIIASWSHTTACFRSLSFSALVFEFEMLTVAVLCRSSKEAFRDDFYSPPT</sequence>
<gene>
    <name evidence="1" type="ORF">PGTUg99_007476</name>
</gene>
<dbReference type="EMBL" id="VDEP01000506">
    <property type="protein sequence ID" value="KAA1068061.1"/>
    <property type="molecule type" value="Genomic_DNA"/>
</dbReference>
<dbReference type="Proteomes" id="UP000325313">
    <property type="component" value="Unassembled WGS sequence"/>
</dbReference>
<comment type="caution">
    <text evidence="1">The sequence shown here is derived from an EMBL/GenBank/DDBJ whole genome shotgun (WGS) entry which is preliminary data.</text>
</comment>
<evidence type="ECO:0000313" key="1">
    <source>
        <dbReference type="EMBL" id="KAA1068061.1"/>
    </source>
</evidence>
<name>A0A5B0LUG8_PUCGR</name>
<evidence type="ECO:0000313" key="2">
    <source>
        <dbReference type="Proteomes" id="UP000325313"/>
    </source>
</evidence>
<accession>A0A5B0LUG8</accession>
<organism evidence="1 2">
    <name type="scientific">Puccinia graminis f. sp. tritici</name>
    <dbReference type="NCBI Taxonomy" id="56615"/>
    <lineage>
        <taxon>Eukaryota</taxon>
        <taxon>Fungi</taxon>
        <taxon>Dikarya</taxon>
        <taxon>Basidiomycota</taxon>
        <taxon>Pucciniomycotina</taxon>
        <taxon>Pucciniomycetes</taxon>
        <taxon>Pucciniales</taxon>
        <taxon>Pucciniaceae</taxon>
        <taxon>Puccinia</taxon>
    </lineage>
</organism>
<proteinExistence type="predicted"/>